<dbReference type="RefSeq" id="XP_040726831.1">
    <property type="nucleotide sequence ID" value="XM_040868959.1"/>
</dbReference>
<protein>
    <submittedName>
        <fullName evidence="1">Uncharacterized protein</fullName>
    </submittedName>
</protein>
<keyword evidence="2" id="KW-1185">Reference proteome</keyword>
<reference evidence="1 2" key="1">
    <citation type="submission" date="2016-07" db="EMBL/GenBank/DDBJ databases">
        <title>Pervasive Adenine N6-methylation of Active Genes in Fungi.</title>
        <authorList>
            <consortium name="DOE Joint Genome Institute"/>
            <person name="Mondo S.J."/>
            <person name="Dannebaum R.O."/>
            <person name="Kuo R.C."/>
            <person name="Labutti K."/>
            <person name="Haridas S."/>
            <person name="Kuo A."/>
            <person name="Salamov A."/>
            <person name="Ahrendt S.R."/>
            <person name="Lipzen A."/>
            <person name="Sullivan W."/>
            <person name="Andreopoulos W.B."/>
            <person name="Clum A."/>
            <person name="Lindquist E."/>
            <person name="Daum C."/>
            <person name="Ramamoorthy G.K."/>
            <person name="Gryganskyi A."/>
            <person name="Culley D."/>
            <person name="Magnuson J.K."/>
            <person name="James T.Y."/>
            <person name="O'Malley M.A."/>
            <person name="Stajich J.E."/>
            <person name="Spatafora J.W."/>
            <person name="Visel A."/>
            <person name="Grigoriev I.V."/>
        </authorList>
    </citation>
    <scope>NUCLEOTIDE SEQUENCE [LARGE SCALE GENOMIC DNA]</scope>
    <source>
        <strain evidence="1 2">12-1054</strain>
    </source>
</reference>
<evidence type="ECO:0000313" key="2">
    <source>
        <dbReference type="Proteomes" id="UP000193685"/>
    </source>
</evidence>
<sequence>MSRNPALSTVDAHCSVTSSVSRCLIGSTRANILSCRPTNQRPTGLIFQPYSGSDLANQGLVTMKTYSFRSAGRRTSRILRQAKWPQPCGRSHVMSMTKIYPATKLIGIGVAHVCDREWAIKTDTCLGLGNVKNATRYPKFPKRAAHKQRSI</sequence>
<accession>A0A1Y2FM73</accession>
<dbReference type="EMBL" id="MCFI01000005">
    <property type="protein sequence ID" value="ORY85048.1"/>
    <property type="molecule type" value="Genomic_DNA"/>
</dbReference>
<organism evidence="1 2">
    <name type="scientific">Protomyces lactucae-debilis</name>
    <dbReference type="NCBI Taxonomy" id="2754530"/>
    <lineage>
        <taxon>Eukaryota</taxon>
        <taxon>Fungi</taxon>
        <taxon>Dikarya</taxon>
        <taxon>Ascomycota</taxon>
        <taxon>Taphrinomycotina</taxon>
        <taxon>Taphrinomycetes</taxon>
        <taxon>Taphrinales</taxon>
        <taxon>Protomycetaceae</taxon>
        <taxon>Protomyces</taxon>
    </lineage>
</organism>
<dbReference type="Proteomes" id="UP000193685">
    <property type="component" value="Unassembled WGS sequence"/>
</dbReference>
<feature type="non-terminal residue" evidence="1">
    <location>
        <position position="151"/>
    </location>
</feature>
<name>A0A1Y2FM73_PROLT</name>
<gene>
    <name evidence="1" type="ORF">BCR37DRAFT_378046</name>
</gene>
<evidence type="ECO:0000313" key="1">
    <source>
        <dbReference type="EMBL" id="ORY85048.1"/>
    </source>
</evidence>
<comment type="caution">
    <text evidence="1">The sequence shown here is derived from an EMBL/GenBank/DDBJ whole genome shotgun (WGS) entry which is preliminary data.</text>
</comment>
<dbReference type="GeneID" id="63785558"/>
<proteinExistence type="predicted"/>
<dbReference type="AlphaFoldDB" id="A0A1Y2FM73"/>